<organism evidence="1 2">
    <name type="scientific">Auriscalpium vulgare</name>
    <dbReference type="NCBI Taxonomy" id="40419"/>
    <lineage>
        <taxon>Eukaryota</taxon>
        <taxon>Fungi</taxon>
        <taxon>Dikarya</taxon>
        <taxon>Basidiomycota</taxon>
        <taxon>Agaricomycotina</taxon>
        <taxon>Agaricomycetes</taxon>
        <taxon>Russulales</taxon>
        <taxon>Auriscalpiaceae</taxon>
        <taxon>Auriscalpium</taxon>
    </lineage>
</organism>
<protein>
    <submittedName>
        <fullName evidence="1">Uncharacterized protein</fullName>
    </submittedName>
</protein>
<evidence type="ECO:0000313" key="2">
    <source>
        <dbReference type="Proteomes" id="UP000814033"/>
    </source>
</evidence>
<gene>
    <name evidence="1" type="ORF">FA95DRAFT_696549</name>
</gene>
<reference evidence="1" key="1">
    <citation type="submission" date="2021-02" db="EMBL/GenBank/DDBJ databases">
        <authorList>
            <consortium name="DOE Joint Genome Institute"/>
            <person name="Ahrendt S."/>
            <person name="Looney B.P."/>
            <person name="Miyauchi S."/>
            <person name="Morin E."/>
            <person name="Drula E."/>
            <person name="Courty P.E."/>
            <person name="Chicoki N."/>
            <person name="Fauchery L."/>
            <person name="Kohler A."/>
            <person name="Kuo A."/>
            <person name="Labutti K."/>
            <person name="Pangilinan J."/>
            <person name="Lipzen A."/>
            <person name="Riley R."/>
            <person name="Andreopoulos W."/>
            <person name="He G."/>
            <person name="Johnson J."/>
            <person name="Barry K.W."/>
            <person name="Grigoriev I.V."/>
            <person name="Nagy L."/>
            <person name="Hibbett D."/>
            <person name="Henrissat B."/>
            <person name="Matheny P.B."/>
            <person name="Labbe J."/>
            <person name="Martin F."/>
        </authorList>
    </citation>
    <scope>NUCLEOTIDE SEQUENCE</scope>
    <source>
        <strain evidence="1">FP105234-sp</strain>
    </source>
</reference>
<accession>A0ACB8RB64</accession>
<name>A0ACB8RB64_9AGAM</name>
<dbReference type="EMBL" id="MU276125">
    <property type="protein sequence ID" value="KAI0041396.1"/>
    <property type="molecule type" value="Genomic_DNA"/>
</dbReference>
<proteinExistence type="predicted"/>
<keyword evidence="2" id="KW-1185">Reference proteome</keyword>
<reference evidence="1" key="2">
    <citation type="journal article" date="2022" name="New Phytol.">
        <title>Evolutionary transition to the ectomycorrhizal habit in the genomes of a hyperdiverse lineage of mushroom-forming fungi.</title>
        <authorList>
            <person name="Looney B."/>
            <person name="Miyauchi S."/>
            <person name="Morin E."/>
            <person name="Drula E."/>
            <person name="Courty P.E."/>
            <person name="Kohler A."/>
            <person name="Kuo A."/>
            <person name="LaButti K."/>
            <person name="Pangilinan J."/>
            <person name="Lipzen A."/>
            <person name="Riley R."/>
            <person name="Andreopoulos W."/>
            <person name="He G."/>
            <person name="Johnson J."/>
            <person name="Nolan M."/>
            <person name="Tritt A."/>
            <person name="Barry K.W."/>
            <person name="Grigoriev I.V."/>
            <person name="Nagy L.G."/>
            <person name="Hibbett D."/>
            <person name="Henrissat B."/>
            <person name="Matheny P.B."/>
            <person name="Labbe J."/>
            <person name="Martin F.M."/>
        </authorList>
    </citation>
    <scope>NUCLEOTIDE SEQUENCE</scope>
    <source>
        <strain evidence="1">FP105234-sp</strain>
    </source>
</reference>
<sequence length="319" mass="33648">MDVLIIAFYPLLIETLLFGLFTGLITLSTYFLIWRAHTRASATMLALTVVLYISAAVHWVLSVTAAACVLRGACELTILVTPHGTTRQIITGMMLNINFMLSDVIVLWRAWVLWGRARAVGLISGVLFTGTVGAAVTSATVGQGVPVSSAPISQAAVAVACLSLASNVWATALVAYTAWEHRMAIGERLSDSDRRTRVEITLGLLVESGCLYCVFWILVILSSKAALGALGPVIAACIVQVAGIYPTLIVAAVALQRTPAHGASTYADPGVSFTTHLSGVPPPDQEDSYELRGLSRAGAEEASLQTPSVASKAPSERPA</sequence>
<dbReference type="Proteomes" id="UP000814033">
    <property type="component" value="Unassembled WGS sequence"/>
</dbReference>
<evidence type="ECO:0000313" key="1">
    <source>
        <dbReference type="EMBL" id="KAI0041396.1"/>
    </source>
</evidence>
<comment type="caution">
    <text evidence="1">The sequence shown here is derived from an EMBL/GenBank/DDBJ whole genome shotgun (WGS) entry which is preliminary data.</text>
</comment>